<feature type="region of interest" description="Disordered" evidence="1">
    <location>
        <begin position="429"/>
        <end position="465"/>
    </location>
</feature>
<dbReference type="GeneID" id="68350229"/>
<feature type="region of interest" description="Disordered" evidence="1">
    <location>
        <begin position="22"/>
        <end position="73"/>
    </location>
</feature>
<feature type="compositionally biased region" description="Basic and acidic residues" evidence="1">
    <location>
        <begin position="439"/>
        <end position="463"/>
    </location>
</feature>
<feature type="region of interest" description="Disordered" evidence="1">
    <location>
        <begin position="359"/>
        <end position="417"/>
    </location>
</feature>
<comment type="caution">
    <text evidence="2">The sequence shown here is derived from an EMBL/GenBank/DDBJ whole genome shotgun (WGS) entry which is preliminary data.</text>
</comment>
<evidence type="ECO:0000313" key="2">
    <source>
        <dbReference type="EMBL" id="KAH0968458.1"/>
    </source>
</evidence>
<accession>A0A9P8N6C4</accession>
<dbReference type="OrthoDB" id="5419928at2759"/>
<feature type="compositionally biased region" description="Polar residues" evidence="1">
    <location>
        <begin position="373"/>
        <end position="386"/>
    </location>
</feature>
<dbReference type="RefSeq" id="XP_044725971.1">
    <property type="nucleotide sequence ID" value="XM_044859571.1"/>
</dbReference>
<evidence type="ECO:0000313" key="3">
    <source>
        <dbReference type="Proteomes" id="UP000824596"/>
    </source>
</evidence>
<dbReference type="AlphaFoldDB" id="A0A9P8N6C4"/>
<feature type="compositionally biased region" description="Basic and acidic residues" evidence="1">
    <location>
        <begin position="388"/>
        <end position="402"/>
    </location>
</feature>
<sequence length="486" mass="55680">MSSEIPFITRNLTACFIRSRVRPQSDTTPSKRAARVKATAGLSQISLRGGKADASGPRPDATPVGSVPPLSPESQRLQDVQHEKMFYNKLVDHGIPPWYPVDWIDDVSSNPRRHRELLRYWQEGVSDTTEVIWQVYECQWVRWKEFVVFQTEKRREFPFRISDYTLWAKEILANRKFELSFAFDRVPKRQDRLTTWTEYLVFEYWCCREWLWYQDHDRQKQFEKAWHRLECSKVLGPDEFVDLISSKAYGQQLGAEIKQGREAEESARSAASFAEEAVSDSSRTACSACGHRKACRASLLNVAEQAYKATWTRNYIIRIVRHDTRYYWQAKRGAERHSFLLKWIRGQFPLIQQEMKQSRAATGSLGVGDEANPTPTSHGSATNASEAASKRPRDEKTPEERRSSKRQRRDSHSAKAKVEAVLGDYATAAAQDAGTAAEISKDGDRDQTRIEKLDKRGQRDKANRGSAINTSITRIVARLAAINITD</sequence>
<dbReference type="Proteomes" id="UP000824596">
    <property type="component" value="Unassembled WGS sequence"/>
</dbReference>
<name>A0A9P8N6C4_9HYPO</name>
<protein>
    <submittedName>
        <fullName evidence="2">Uncharacterized protein</fullName>
    </submittedName>
</protein>
<dbReference type="EMBL" id="JAIZPD010000001">
    <property type="protein sequence ID" value="KAH0968458.1"/>
    <property type="molecule type" value="Genomic_DNA"/>
</dbReference>
<organism evidence="2 3">
    <name type="scientific">Hirsutella rhossiliensis</name>
    <dbReference type="NCBI Taxonomy" id="111463"/>
    <lineage>
        <taxon>Eukaryota</taxon>
        <taxon>Fungi</taxon>
        <taxon>Dikarya</taxon>
        <taxon>Ascomycota</taxon>
        <taxon>Pezizomycotina</taxon>
        <taxon>Sordariomycetes</taxon>
        <taxon>Hypocreomycetidae</taxon>
        <taxon>Hypocreales</taxon>
        <taxon>Ophiocordycipitaceae</taxon>
        <taxon>Hirsutella</taxon>
    </lineage>
</organism>
<gene>
    <name evidence="2" type="ORF">HRG_01100</name>
</gene>
<evidence type="ECO:0000256" key="1">
    <source>
        <dbReference type="SAM" id="MobiDB-lite"/>
    </source>
</evidence>
<keyword evidence="3" id="KW-1185">Reference proteome</keyword>
<reference evidence="2" key="1">
    <citation type="submission" date="2021-09" db="EMBL/GenBank/DDBJ databases">
        <title>A high-quality genome of the endoparasitic fungus Hirsutella rhossiliensis with a comparison of Hirsutella genomes reveals transposable elements contributing to genome size variation.</title>
        <authorList>
            <person name="Lin R."/>
            <person name="Jiao Y."/>
            <person name="Sun X."/>
            <person name="Ling J."/>
            <person name="Xie B."/>
            <person name="Cheng X."/>
        </authorList>
    </citation>
    <scope>NUCLEOTIDE SEQUENCE</scope>
    <source>
        <strain evidence="2">HR02</strain>
    </source>
</reference>
<proteinExistence type="predicted"/>